<sequence>MARPDGLQVLLRETISRLAGDVGIEYGPTVVQQPAATSFAQKAAVVLSEPPVPVQVDLAEATVRVPAPLPQHRRRATATYRPPVLQRRERLDPRAAAA</sequence>
<reference evidence="2 3" key="1">
    <citation type="submission" date="2019-07" db="EMBL/GenBank/DDBJ databases">
        <title>Whole genome shotgun sequence of Kocuria turfanensis NBRC 107627.</title>
        <authorList>
            <person name="Hosoyama A."/>
            <person name="Uohara A."/>
            <person name="Ohji S."/>
            <person name="Ichikawa N."/>
        </authorList>
    </citation>
    <scope>NUCLEOTIDE SEQUENCE [LARGE SCALE GENOMIC DNA]</scope>
    <source>
        <strain evidence="2 3">NBRC 107627</strain>
    </source>
</reference>
<proteinExistence type="predicted"/>
<dbReference type="Proteomes" id="UP000321103">
    <property type="component" value="Unassembled WGS sequence"/>
</dbReference>
<organism evidence="2 3">
    <name type="scientific">Kocuria turfanensis</name>
    <dbReference type="NCBI Taxonomy" id="388357"/>
    <lineage>
        <taxon>Bacteria</taxon>
        <taxon>Bacillati</taxon>
        <taxon>Actinomycetota</taxon>
        <taxon>Actinomycetes</taxon>
        <taxon>Micrococcales</taxon>
        <taxon>Micrococcaceae</taxon>
        <taxon>Kocuria</taxon>
    </lineage>
</organism>
<accession>A0A512IG90</accession>
<comment type="caution">
    <text evidence="2">The sequence shown here is derived from an EMBL/GenBank/DDBJ whole genome shotgun (WGS) entry which is preliminary data.</text>
</comment>
<feature type="compositionally biased region" description="Basic and acidic residues" evidence="1">
    <location>
        <begin position="86"/>
        <end position="98"/>
    </location>
</feature>
<protein>
    <submittedName>
        <fullName evidence="2">Uncharacterized protein</fullName>
    </submittedName>
</protein>
<feature type="region of interest" description="Disordered" evidence="1">
    <location>
        <begin position="69"/>
        <end position="98"/>
    </location>
</feature>
<gene>
    <name evidence="2" type="ORF">KTU01_28210</name>
</gene>
<evidence type="ECO:0000313" key="3">
    <source>
        <dbReference type="Proteomes" id="UP000321103"/>
    </source>
</evidence>
<evidence type="ECO:0000313" key="2">
    <source>
        <dbReference type="EMBL" id="GEO96698.1"/>
    </source>
</evidence>
<keyword evidence="3" id="KW-1185">Reference proteome</keyword>
<dbReference type="EMBL" id="BJZS01000093">
    <property type="protein sequence ID" value="GEO96698.1"/>
    <property type="molecule type" value="Genomic_DNA"/>
</dbReference>
<evidence type="ECO:0000256" key="1">
    <source>
        <dbReference type="SAM" id="MobiDB-lite"/>
    </source>
</evidence>
<name>A0A512IG90_9MICC</name>
<dbReference type="AlphaFoldDB" id="A0A512IG90"/>